<sequence length="423" mass="48528">MMKLKYSICCGLDVHKNVIVATIVTTNKEGVSEYNQKSFSTINSDIQKFHDWLIGNNCYHVCMESTGKYWIPVFNYLEKDIDVCLTHPKYVKAIKGKKTDKKDSKWIADLYKFDLVRCSFIPPKDFRQLRELARYRFKLVCMKSSEKNRIRNCMTVSNIGIASVLKDPFCKTATEIMSYLLEHTSDTIDEKAVRRLIKKGTKATSNEIIEAIKGYNIETDQAKKLELARNHLNYLEDMITQTEVELYVRIKPYYEFVEFVSTMPGMTQLSTTIVLAETGVDMEIFDDAGHLCSWCGLSPANNESAGKKKSVRIAKAGDYLKPVMVQCALSAVRSRKQPYFAVKYNAIKKRRGHKKAMIAIARMMMVCIYHMISEKKPFAPTDYEELIDSREQKKRVVLNEENALAFLAAQGYDISQLVKCNDN</sequence>
<accession>N2A2R2</accession>
<comment type="caution">
    <text evidence="3">The sequence shown here is derived from an EMBL/GenBank/DDBJ whole genome shotgun (WGS) entry which is preliminary data.</text>
</comment>
<proteinExistence type="predicted"/>
<dbReference type="InterPro" id="IPR003346">
    <property type="entry name" value="Transposase_20"/>
</dbReference>
<gene>
    <name evidence="3" type="ORF">C823_05015</name>
</gene>
<evidence type="ECO:0000259" key="1">
    <source>
        <dbReference type="Pfam" id="PF01548"/>
    </source>
</evidence>
<dbReference type="AlphaFoldDB" id="N2A2R2"/>
<dbReference type="PANTHER" id="PTHR33055:SF13">
    <property type="entry name" value="TRANSPOSASE"/>
    <property type="match status" value="1"/>
</dbReference>
<dbReference type="STRING" id="1235802.C823_05015"/>
<feature type="domain" description="Transposase IS110-like N-terminal" evidence="1">
    <location>
        <begin position="10"/>
        <end position="155"/>
    </location>
</feature>
<dbReference type="EMBL" id="AQFT01000147">
    <property type="protein sequence ID" value="EMZ20345.1"/>
    <property type="molecule type" value="Genomic_DNA"/>
</dbReference>
<dbReference type="eggNOG" id="COG3547">
    <property type="taxonomic scope" value="Bacteria"/>
</dbReference>
<evidence type="ECO:0000259" key="2">
    <source>
        <dbReference type="Pfam" id="PF02371"/>
    </source>
</evidence>
<dbReference type="InterPro" id="IPR047650">
    <property type="entry name" value="Transpos_IS110"/>
</dbReference>
<dbReference type="GO" id="GO:0003677">
    <property type="term" value="F:DNA binding"/>
    <property type="evidence" value="ECO:0007669"/>
    <property type="project" value="InterPro"/>
</dbReference>
<organism evidence="3 4">
    <name type="scientific">Eubacterium plexicaudatum ASF492</name>
    <dbReference type="NCBI Taxonomy" id="1235802"/>
    <lineage>
        <taxon>Bacteria</taxon>
        <taxon>Bacillati</taxon>
        <taxon>Bacillota</taxon>
        <taxon>Clostridia</taxon>
        <taxon>Eubacteriales</taxon>
        <taxon>Eubacteriaceae</taxon>
        <taxon>Eubacterium</taxon>
    </lineage>
</organism>
<dbReference type="Proteomes" id="UP000012589">
    <property type="component" value="Unassembled WGS sequence"/>
</dbReference>
<evidence type="ECO:0000313" key="4">
    <source>
        <dbReference type="Proteomes" id="UP000012589"/>
    </source>
</evidence>
<dbReference type="OrthoDB" id="9811278at2"/>
<reference evidence="3 4" key="1">
    <citation type="journal article" date="2014" name="Genome Announc.">
        <title>Draft genome sequences of the altered schaedler flora, a defined bacterial community from gnotobiotic mice.</title>
        <authorList>
            <person name="Wannemuehler M.J."/>
            <person name="Overstreet A.M."/>
            <person name="Ward D.V."/>
            <person name="Phillips G.J."/>
        </authorList>
    </citation>
    <scope>NUCLEOTIDE SEQUENCE [LARGE SCALE GENOMIC DNA]</scope>
    <source>
        <strain evidence="3 4">ASF492</strain>
    </source>
</reference>
<evidence type="ECO:0000313" key="3">
    <source>
        <dbReference type="EMBL" id="EMZ20345.1"/>
    </source>
</evidence>
<dbReference type="GO" id="GO:0004803">
    <property type="term" value="F:transposase activity"/>
    <property type="evidence" value="ECO:0007669"/>
    <property type="project" value="InterPro"/>
</dbReference>
<dbReference type="Pfam" id="PF02371">
    <property type="entry name" value="Transposase_20"/>
    <property type="match status" value="1"/>
</dbReference>
<dbReference type="Pfam" id="PF01548">
    <property type="entry name" value="DEDD_Tnp_IS110"/>
    <property type="match status" value="1"/>
</dbReference>
<dbReference type="HOGENOM" id="CLU_036902_11_0_9"/>
<dbReference type="PANTHER" id="PTHR33055">
    <property type="entry name" value="TRANSPOSASE FOR INSERTION SEQUENCE ELEMENT IS1111A"/>
    <property type="match status" value="1"/>
</dbReference>
<feature type="domain" description="Transposase IS116/IS110/IS902 C-terminal" evidence="2">
    <location>
        <begin position="259"/>
        <end position="341"/>
    </location>
</feature>
<dbReference type="GO" id="GO:0006313">
    <property type="term" value="P:DNA transposition"/>
    <property type="evidence" value="ECO:0007669"/>
    <property type="project" value="InterPro"/>
</dbReference>
<name>N2A2R2_9FIRM</name>
<dbReference type="PATRIC" id="fig|1235802.3.peg.5284"/>
<dbReference type="NCBIfam" id="NF033542">
    <property type="entry name" value="transpos_IS110"/>
    <property type="match status" value="1"/>
</dbReference>
<dbReference type="InterPro" id="IPR002525">
    <property type="entry name" value="Transp_IS110-like_N"/>
</dbReference>
<keyword evidence="4" id="KW-1185">Reference proteome</keyword>
<protein>
    <submittedName>
        <fullName evidence="3">Uncharacterized protein</fullName>
    </submittedName>
</protein>